<protein>
    <submittedName>
        <fullName evidence="1">Uncharacterized protein</fullName>
    </submittedName>
</protein>
<dbReference type="RefSeq" id="WP_069296562.1">
    <property type="nucleotide sequence ID" value="NZ_MCRI01000027.1"/>
</dbReference>
<evidence type="ECO:0000313" key="1">
    <source>
        <dbReference type="EMBL" id="ODN66139.1"/>
    </source>
</evidence>
<evidence type="ECO:0000313" key="2">
    <source>
        <dbReference type="Proteomes" id="UP000094379"/>
    </source>
</evidence>
<comment type="caution">
    <text evidence="1">The sequence shown here is derived from an EMBL/GenBank/DDBJ whole genome shotgun (WGS) entry which is preliminary data.</text>
</comment>
<name>A0A1E3GQ21_9GAMM</name>
<proteinExistence type="predicted"/>
<dbReference type="Proteomes" id="UP000094379">
    <property type="component" value="Unassembled WGS sequence"/>
</dbReference>
<dbReference type="EMBL" id="MCRI01000027">
    <property type="protein sequence ID" value="ODN66139.1"/>
    <property type="molecule type" value="Genomic_DNA"/>
</dbReference>
<organism evidence="1 2">
    <name type="scientific">Methylophaga muralis</name>
    <dbReference type="NCBI Taxonomy" id="291169"/>
    <lineage>
        <taxon>Bacteria</taxon>
        <taxon>Pseudomonadati</taxon>
        <taxon>Pseudomonadota</taxon>
        <taxon>Gammaproteobacteria</taxon>
        <taxon>Thiotrichales</taxon>
        <taxon>Piscirickettsiaceae</taxon>
        <taxon>Methylophaga</taxon>
    </lineage>
</organism>
<accession>A0A1E3GQ21</accession>
<keyword evidence="2" id="KW-1185">Reference proteome</keyword>
<sequence length="83" mass="9824">MQKKAKNRAEIIEQLKERMNSFKLTVTHDPLVPEWLAADMLRLKSDVFVEIVLLDDCPLKPIYKSGGRFYRLDDIAEFYETYE</sequence>
<reference evidence="1 2" key="1">
    <citation type="submission" date="2016-07" db="EMBL/GenBank/DDBJ databases">
        <title>Draft Genome Sequence of Methylophaga muralis Bur 1.</title>
        <authorList>
            <person name="Vasilenko O.V."/>
            <person name="Doronina N.V."/>
            <person name="Shmareva M.N."/>
            <person name="Tarlachkov S.V."/>
            <person name="Mustakhimov I."/>
            <person name="Trotsenko Y.A."/>
        </authorList>
    </citation>
    <scope>NUCLEOTIDE SEQUENCE [LARGE SCALE GENOMIC DNA]</scope>
    <source>
        <strain evidence="1 2">Bur 1</strain>
    </source>
</reference>
<gene>
    <name evidence="1" type="ORF">A9E74_02158</name>
</gene>
<dbReference type="AlphaFoldDB" id="A0A1E3GQ21"/>